<dbReference type="AlphaFoldDB" id="A0AAN6T9H2"/>
<evidence type="ECO:0000313" key="2">
    <source>
        <dbReference type="Proteomes" id="UP001302812"/>
    </source>
</evidence>
<evidence type="ECO:0000313" key="1">
    <source>
        <dbReference type="EMBL" id="KAK4108792.1"/>
    </source>
</evidence>
<comment type="caution">
    <text evidence="1">The sequence shown here is derived from an EMBL/GenBank/DDBJ whole genome shotgun (WGS) entry which is preliminary data.</text>
</comment>
<dbReference type="RefSeq" id="XP_064666362.1">
    <property type="nucleotide sequence ID" value="XM_064809430.1"/>
</dbReference>
<keyword evidence="2" id="KW-1185">Reference proteome</keyword>
<protein>
    <submittedName>
        <fullName evidence="1">Uncharacterized protein</fullName>
    </submittedName>
</protein>
<dbReference type="GeneID" id="89933554"/>
<proteinExistence type="predicted"/>
<organism evidence="1 2">
    <name type="scientific">Canariomyces notabilis</name>
    <dbReference type="NCBI Taxonomy" id="2074819"/>
    <lineage>
        <taxon>Eukaryota</taxon>
        <taxon>Fungi</taxon>
        <taxon>Dikarya</taxon>
        <taxon>Ascomycota</taxon>
        <taxon>Pezizomycotina</taxon>
        <taxon>Sordariomycetes</taxon>
        <taxon>Sordariomycetidae</taxon>
        <taxon>Sordariales</taxon>
        <taxon>Chaetomiaceae</taxon>
        <taxon>Canariomyces</taxon>
    </lineage>
</organism>
<accession>A0AAN6T9H2</accession>
<reference evidence="1" key="1">
    <citation type="journal article" date="2023" name="Mol. Phylogenet. Evol.">
        <title>Genome-scale phylogeny and comparative genomics of the fungal order Sordariales.</title>
        <authorList>
            <person name="Hensen N."/>
            <person name="Bonometti L."/>
            <person name="Westerberg I."/>
            <person name="Brannstrom I.O."/>
            <person name="Guillou S."/>
            <person name="Cros-Aarteil S."/>
            <person name="Calhoun S."/>
            <person name="Haridas S."/>
            <person name="Kuo A."/>
            <person name="Mondo S."/>
            <person name="Pangilinan J."/>
            <person name="Riley R."/>
            <person name="LaButti K."/>
            <person name="Andreopoulos B."/>
            <person name="Lipzen A."/>
            <person name="Chen C."/>
            <person name="Yan M."/>
            <person name="Daum C."/>
            <person name="Ng V."/>
            <person name="Clum A."/>
            <person name="Steindorff A."/>
            <person name="Ohm R.A."/>
            <person name="Martin F."/>
            <person name="Silar P."/>
            <person name="Natvig D.O."/>
            <person name="Lalanne C."/>
            <person name="Gautier V."/>
            <person name="Ament-Velasquez S.L."/>
            <person name="Kruys A."/>
            <person name="Hutchinson M.I."/>
            <person name="Powell A.J."/>
            <person name="Barry K."/>
            <person name="Miller A.N."/>
            <person name="Grigoriev I.V."/>
            <person name="Debuchy R."/>
            <person name="Gladieux P."/>
            <person name="Hiltunen Thoren M."/>
            <person name="Johannesson H."/>
        </authorList>
    </citation>
    <scope>NUCLEOTIDE SEQUENCE</scope>
    <source>
        <strain evidence="1">CBS 508.74</strain>
    </source>
</reference>
<name>A0AAN6T9H2_9PEZI</name>
<sequence length="106" mass="11627">MPCERCTVSRSQRASAQRHSDAHLHLLSSNAISYAQSPALAFQYPVFIIQFHGPPIVASGRISPEVFRALYHYNTPLVCSLAADLKTGVTLKSQISTETQPLCSQI</sequence>
<dbReference type="Proteomes" id="UP001302812">
    <property type="component" value="Unassembled WGS sequence"/>
</dbReference>
<reference evidence="1" key="2">
    <citation type="submission" date="2023-05" db="EMBL/GenBank/DDBJ databases">
        <authorList>
            <consortium name="Lawrence Berkeley National Laboratory"/>
            <person name="Steindorff A."/>
            <person name="Hensen N."/>
            <person name="Bonometti L."/>
            <person name="Westerberg I."/>
            <person name="Brannstrom I.O."/>
            <person name="Guillou S."/>
            <person name="Cros-Aarteil S."/>
            <person name="Calhoun S."/>
            <person name="Haridas S."/>
            <person name="Kuo A."/>
            <person name="Mondo S."/>
            <person name="Pangilinan J."/>
            <person name="Riley R."/>
            <person name="Labutti K."/>
            <person name="Andreopoulos B."/>
            <person name="Lipzen A."/>
            <person name="Chen C."/>
            <person name="Yanf M."/>
            <person name="Daum C."/>
            <person name="Ng V."/>
            <person name="Clum A."/>
            <person name="Ohm R."/>
            <person name="Martin F."/>
            <person name="Silar P."/>
            <person name="Natvig D."/>
            <person name="Lalanne C."/>
            <person name="Gautier V."/>
            <person name="Ament-Velasquez S.L."/>
            <person name="Kruys A."/>
            <person name="Hutchinson M.I."/>
            <person name="Powell A.J."/>
            <person name="Barry K."/>
            <person name="Miller A.N."/>
            <person name="Grigoriev I.V."/>
            <person name="Debuchy R."/>
            <person name="Gladieux P."/>
            <person name="Thoren M.H."/>
            <person name="Johannesson H."/>
        </authorList>
    </citation>
    <scope>NUCLEOTIDE SEQUENCE</scope>
    <source>
        <strain evidence="1">CBS 508.74</strain>
    </source>
</reference>
<dbReference type="EMBL" id="MU853360">
    <property type="protein sequence ID" value="KAK4108792.1"/>
    <property type="molecule type" value="Genomic_DNA"/>
</dbReference>
<gene>
    <name evidence="1" type="ORF">N656DRAFT_374711</name>
</gene>